<dbReference type="InterPro" id="IPR006132">
    <property type="entry name" value="Asp/Orn_carbamoyltranf_P-bd"/>
</dbReference>
<evidence type="ECO:0000313" key="33">
    <source>
        <dbReference type="EMBL" id="RWS17955.1"/>
    </source>
</evidence>
<evidence type="ECO:0000256" key="7">
    <source>
        <dbReference type="ARBA" id="ARBA00022490"/>
    </source>
</evidence>
<dbReference type="Pfam" id="PF00117">
    <property type="entry name" value="GATase"/>
    <property type="match status" value="1"/>
</dbReference>
<dbReference type="GO" id="GO:0004359">
    <property type="term" value="F:glutaminase activity"/>
    <property type="evidence" value="ECO:0007669"/>
    <property type="project" value="UniProtKB-EC"/>
</dbReference>
<evidence type="ECO:0000256" key="3">
    <source>
        <dbReference type="ARBA" id="ARBA00004812"/>
    </source>
</evidence>
<evidence type="ECO:0000313" key="34">
    <source>
        <dbReference type="Proteomes" id="UP000285301"/>
    </source>
</evidence>
<dbReference type="OrthoDB" id="6494631at2759"/>
<dbReference type="FunFam" id="3.30.470.20:FF:000001">
    <property type="entry name" value="Carbamoyl-phosphate synthase large chain"/>
    <property type="match status" value="1"/>
</dbReference>
<dbReference type="PROSITE" id="PS51273">
    <property type="entry name" value="GATASE_TYPE_1"/>
    <property type="match status" value="1"/>
</dbReference>
<dbReference type="PANTHER" id="PTHR11405">
    <property type="entry name" value="CARBAMOYLTRANSFERASE FAMILY MEMBER"/>
    <property type="match status" value="1"/>
</dbReference>
<dbReference type="Pfam" id="PF25596">
    <property type="entry name" value="CPSase_L_D1"/>
    <property type="match status" value="2"/>
</dbReference>
<dbReference type="SMART" id="SM01096">
    <property type="entry name" value="CPSase_L_D3"/>
    <property type="match status" value="1"/>
</dbReference>
<organism evidence="33 34">
    <name type="scientific">Dinothrombium tinctorium</name>
    <dbReference type="NCBI Taxonomy" id="1965070"/>
    <lineage>
        <taxon>Eukaryota</taxon>
        <taxon>Metazoa</taxon>
        <taxon>Ecdysozoa</taxon>
        <taxon>Arthropoda</taxon>
        <taxon>Chelicerata</taxon>
        <taxon>Arachnida</taxon>
        <taxon>Acari</taxon>
        <taxon>Acariformes</taxon>
        <taxon>Trombidiformes</taxon>
        <taxon>Prostigmata</taxon>
        <taxon>Anystina</taxon>
        <taxon>Parasitengona</taxon>
        <taxon>Trombidioidea</taxon>
        <taxon>Trombidiidae</taxon>
        <taxon>Dinothrombium</taxon>
    </lineage>
</organism>
<comment type="subunit">
    <text evidence="6">Homohexamer.</text>
</comment>
<dbReference type="InterPro" id="IPR006130">
    <property type="entry name" value="Asp/Orn_carbamoylTrfase"/>
</dbReference>
<dbReference type="PROSITE" id="PS51855">
    <property type="entry name" value="MGS"/>
    <property type="match status" value="1"/>
</dbReference>
<dbReference type="InterPro" id="IPR011607">
    <property type="entry name" value="MGS-like_dom"/>
</dbReference>
<dbReference type="SUPFAM" id="SSF52335">
    <property type="entry name" value="Methylglyoxal synthase-like"/>
    <property type="match status" value="1"/>
</dbReference>
<comment type="pathway">
    <text evidence="3">Pyrimidine metabolism; UMP biosynthesis via de novo pathway; (S)-dihydroorotate from bicarbonate: step 1/3.</text>
</comment>
<dbReference type="Gene3D" id="3.40.50.20">
    <property type="match status" value="2"/>
</dbReference>
<dbReference type="PROSITE" id="PS00483">
    <property type="entry name" value="DIHYDROOROTASE_2"/>
    <property type="match status" value="1"/>
</dbReference>
<evidence type="ECO:0000256" key="19">
    <source>
        <dbReference type="ARBA" id="ARBA00023268"/>
    </source>
</evidence>
<dbReference type="FunFam" id="1.10.1030.10:FF:000001">
    <property type="entry name" value="Carbamoyl-phosphate synthase large chain"/>
    <property type="match status" value="1"/>
</dbReference>
<dbReference type="PRINTS" id="PR00101">
    <property type="entry name" value="ATCASE"/>
</dbReference>
<feature type="domain" description="ATP-grasp" evidence="31">
    <location>
        <begin position="1064"/>
        <end position="1255"/>
    </location>
</feature>
<dbReference type="Pfam" id="PF00988">
    <property type="entry name" value="CPSase_sm_chain"/>
    <property type="match status" value="1"/>
</dbReference>
<evidence type="ECO:0000256" key="10">
    <source>
        <dbReference type="ARBA" id="ARBA00022679"/>
    </source>
</evidence>
<dbReference type="STRING" id="1965070.A0A3S3PEU6"/>
<keyword evidence="11" id="KW-0479">Metal-binding</keyword>
<comment type="catalytic activity">
    <reaction evidence="28">
        <text>L-glutamine + H2O = L-glutamate + NH4(+)</text>
        <dbReference type="Rhea" id="RHEA:15889"/>
        <dbReference type="ChEBI" id="CHEBI:15377"/>
        <dbReference type="ChEBI" id="CHEBI:28938"/>
        <dbReference type="ChEBI" id="CHEBI:29985"/>
        <dbReference type="ChEBI" id="CHEBI:58359"/>
        <dbReference type="EC" id="3.5.1.2"/>
    </reaction>
</comment>
<evidence type="ECO:0000256" key="26">
    <source>
        <dbReference type="ARBA" id="ARBA00048816"/>
    </source>
</evidence>
<evidence type="ECO:0000256" key="13">
    <source>
        <dbReference type="ARBA" id="ARBA00022741"/>
    </source>
</evidence>
<evidence type="ECO:0000256" key="24">
    <source>
        <dbReference type="ARBA" id="ARBA00047359"/>
    </source>
</evidence>
<dbReference type="GO" id="GO:0006526">
    <property type="term" value="P:L-arginine biosynthetic process"/>
    <property type="evidence" value="ECO:0007669"/>
    <property type="project" value="TreeGrafter"/>
</dbReference>
<evidence type="ECO:0000256" key="20">
    <source>
        <dbReference type="ARBA" id="ARBA00043968"/>
    </source>
</evidence>
<dbReference type="FunFam" id="3.40.50.20:FF:000001">
    <property type="entry name" value="Carbamoyl-phosphate synthase large chain"/>
    <property type="match status" value="1"/>
</dbReference>
<comment type="catalytic activity">
    <reaction evidence="24">
        <text>hydrogencarbonate + NH4(+) + 2 ATP = carbamoyl phosphate + 2 ADP + phosphate + 2 H(+)</text>
        <dbReference type="Rhea" id="RHEA:18029"/>
        <dbReference type="ChEBI" id="CHEBI:15378"/>
        <dbReference type="ChEBI" id="CHEBI:17544"/>
        <dbReference type="ChEBI" id="CHEBI:28938"/>
        <dbReference type="ChEBI" id="CHEBI:30616"/>
        <dbReference type="ChEBI" id="CHEBI:43474"/>
        <dbReference type="ChEBI" id="CHEBI:58228"/>
        <dbReference type="ChEBI" id="CHEBI:456216"/>
        <dbReference type="EC" id="6.3.4.16"/>
    </reaction>
</comment>
<evidence type="ECO:0000256" key="11">
    <source>
        <dbReference type="ARBA" id="ARBA00022723"/>
    </source>
</evidence>
<dbReference type="SUPFAM" id="SSF52021">
    <property type="entry name" value="Carbamoyl phosphate synthetase, small subunit N-terminal domain"/>
    <property type="match status" value="1"/>
</dbReference>
<dbReference type="SUPFAM" id="SSF51338">
    <property type="entry name" value="Composite domain of metallo-dependent hydrolases"/>
    <property type="match status" value="1"/>
</dbReference>
<comment type="similarity">
    <text evidence="23">In the 2nd section; belongs to the CarB family.</text>
</comment>
<dbReference type="InterPro" id="IPR036897">
    <property type="entry name" value="CarbamoylP_synth_lsu_oligo_sf"/>
</dbReference>
<keyword evidence="19" id="KW-0511">Multifunctional enzyme</keyword>
<evidence type="ECO:0000256" key="21">
    <source>
        <dbReference type="ARBA" id="ARBA00043979"/>
    </source>
</evidence>
<keyword evidence="10" id="KW-0808">Transferase</keyword>
<dbReference type="NCBIfam" id="NF009455">
    <property type="entry name" value="PRK12815.1"/>
    <property type="match status" value="1"/>
</dbReference>
<dbReference type="SMART" id="SM01097">
    <property type="entry name" value="CPSase_sm_chain"/>
    <property type="match status" value="1"/>
</dbReference>
<evidence type="ECO:0000256" key="22">
    <source>
        <dbReference type="ARBA" id="ARBA00043984"/>
    </source>
</evidence>
<dbReference type="PRINTS" id="PR00098">
    <property type="entry name" value="CPSASE"/>
</dbReference>
<evidence type="ECO:0000256" key="27">
    <source>
        <dbReference type="ARBA" id="ARBA00048859"/>
    </source>
</evidence>
<dbReference type="InterPro" id="IPR005480">
    <property type="entry name" value="CPSase_lsu_oligo"/>
</dbReference>
<keyword evidence="15" id="KW-0862">Zinc</keyword>
<dbReference type="GO" id="GO:0004070">
    <property type="term" value="F:aspartate carbamoyltransferase activity"/>
    <property type="evidence" value="ECO:0007669"/>
    <property type="project" value="UniProtKB-EC"/>
</dbReference>
<dbReference type="InterPro" id="IPR058047">
    <property type="entry name" value="CPSase_preATP-grasp"/>
</dbReference>
<dbReference type="InterPro" id="IPR036901">
    <property type="entry name" value="Asp/Orn_carbamoylTrfase_sf"/>
</dbReference>
<keyword evidence="14" id="KW-0378">Hydrolase</keyword>
<evidence type="ECO:0000256" key="12">
    <source>
        <dbReference type="ARBA" id="ARBA00022737"/>
    </source>
</evidence>
<dbReference type="FunFam" id="3.40.50.1370:FF:000002">
    <property type="entry name" value="Aspartate carbamoyltransferase 2"/>
    <property type="match status" value="1"/>
</dbReference>
<dbReference type="InterPro" id="IPR016185">
    <property type="entry name" value="PreATP-grasp_dom_sf"/>
</dbReference>
<protein>
    <submittedName>
        <fullName evidence="33">CAD protein-like protein</fullName>
    </submittedName>
</protein>
<dbReference type="PROSITE" id="PS50975">
    <property type="entry name" value="ATP_GRASP"/>
    <property type="match status" value="2"/>
</dbReference>
<keyword evidence="13 30" id="KW-0547">Nucleotide-binding</keyword>
<dbReference type="InterPro" id="IPR006274">
    <property type="entry name" value="CarbamoylP_synth_ssu"/>
</dbReference>
<feature type="domain" description="MGS-like" evidence="32">
    <location>
        <begin position="1328"/>
        <end position="1482"/>
    </location>
</feature>
<evidence type="ECO:0000256" key="1">
    <source>
        <dbReference type="ARBA" id="ARBA00001947"/>
    </source>
</evidence>
<dbReference type="Pfam" id="PF02786">
    <property type="entry name" value="CPSase_L_D2"/>
    <property type="match status" value="2"/>
</dbReference>
<keyword evidence="9" id="KW-0436">Ligase</keyword>
<dbReference type="InterPro" id="IPR032466">
    <property type="entry name" value="Metal_Hydrolase"/>
</dbReference>
<dbReference type="Pfam" id="PF00185">
    <property type="entry name" value="OTCace"/>
    <property type="match status" value="1"/>
</dbReference>
<evidence type="ECO:0000256" key="16">
    <source>
        <dbReference type="ARBA" id="ARBA00022840"/>
    </source>
</evidence>
<evidence type="ECO:0000256" key="23">
    <source>
        <dbReference type="ARBA" id="ARBA00043998"/>
    </source>
</evidence>
<comment type="pathway">
    <text evidence="5">Pyrimidine metabolism; UMP biosynthesis via de novo pathway; (S)-dihydroorotate from bicarbonate: step 3/3.</text>
</comment>
<dbReference type="PROSITE" id="PS00867">
    <property type="entry name" value="CPSASE_2"/>
    <property type="match status" value="2"/>
</dbReference>
<keyword evidence="16 30" id="KW-0067">ATP-binding</keyword>
<evidence type="ECO:0000256" key="8">
    <source>
        <dbReference type="ARBA" id="ARBA00022553"/>
    </source>
</evidence>
<dbReference type="InterPro" id="IPR005483">
    <property type="entry name" value="CPSase_dom"/>
</dbReference>
<name>A0A3S3PEU6_9ACAR</name>
<dbReference type="GO" id="GO:0006541">
    <property type="term" value="P:glutamine metabolic process"/>
    <property type="evidence" value="ECO:0007669"/>
    <property type="project" value="InterPro"/>
</dbReference>
<evidence type="ECO:0000256" key="9">
    <source>
        <dbReference type="ARBA" id="ARBA00022598"/>
    </source>
</evidence>
<dbReference type="Gene3D" id="3.30.470.20">
    <property type="entry name" value="ATP-grasp fold, B domain"/>
    <property type="match status" value="2"/>
</dbReference>
<dbReference type="GO" id="GO:0005951">
    <property type="term" value="C:carbamoyl-phosphate synthase complex"/>
    <property type="evidence" value="ECO:0007669"/>
    <property type="project" value="TreeGrafter"/>
</dbReference>
<evidence type="ECO:0000256" key="25">
    <source>
        <dbReference type="ARBA" id="ARBA00048492"/>
    </source>
</evidence>
<dbReference type="InterPro" id="IPR036914">
    <property type="entry name" value="MGS-like_dom_sf"/>
</dbReference>
<dbReference type="SUPFAM" id="SSF56059">
    <property type="entry name" value="Glutathione synthetase ATP-binding domain-like"/>
    <property type="match status" value="2"/>
</dbReference>
<evidence type="ECO:0000256" key="29">
    <source>
        <dbReference type="ARBA" id="ARBA00059164"/>
    </source>
</evidence>
<dbReference type="InterPro" id="IPR029062">
    <property type="entry name" value="Class_I_gatase-like"/>
</dbReference>
<dbReference type="FunFam" id="3.40.50.1380:FF:000005">
    <property type="entry name" value="CAD protein-like isoform X1"/>
    <property type="match status" value="1"/>
</dbReference>
<dbReference type="NCBIfam" id="NF003671">
    <property type="entry name" value="PRK05294.1"/>
    <property type="match status" value="1"/>
</dbReference>
<evidence type="ECO:0000256" key="18">
    <source>
        <dbReference type="ARBA" id="ARBA00022975"/>
    </source>
</evidence>
<dbReference type="CDD" id="cd01744">
    <property type="entry name" value="GATase1_CPSase"/>
    <property type="match status" value="1"/>
</dbReference>
<gene>
    <name evidence="33" type="ORF">B4U79_10414</name>
</gene>
<keyword evidence="17" id="KW-0315">Glutamine amidotransferase</keyword>
<dbReference type="Proteomes" id="UP000285301">
    <property type="component" value="Unassembled WGS sequence"/>
</dbReference>
<dbReference type="InterPro" id="IPR006131">
    <property type="entry name" value="Asp_carbamoyltransf_Asp/Orn-bd"/>
</dbReference>
<evidence type="ECO:0000256" key="5">
    <source>
        <dbReference type="ARBA" id="ARBA00004880"/>
    </source>
</evidence>
<dbReference type="PROSITE" id="PS00866">
    <property type="entry name" value="CPSASE_1"/>
    <property type="match status" value="2"/>
</dbReference>
<dbReference type="HAMAP" id="MF_01209">
    <property type="entry name" value="CPSase_S_chain"/>
    <property type="match status" value="1"/>
</dbReference>
<evidence type="ECO:0000259" key="32">
    <source>
        <dbReference type="PROSITE" id="PS51855"/>
    </source>
</evidence>
<dbReference type="GO" id="GO:0016597">
    <property type="term" value="F:amino acid binding"/>
    <property type="evidence" value="ECO:0007669"/>
    <property type="project" value="InterPro"/>
</dbReference>
<dbReference type="SUPFAM" id="SSF53671">
    <property type="entry name" value="Aspartate/ornithine carbamoyltransferase"/>
    <property type="match status" value="1"/>
</dbReference>
<accession>A0A3S3PEU6</accession>
<dbReference type="GO" id="GO:0005524">
    <property type="term" value="F:ATP binding"/>
    <property type="evidence" value="ECO:0007669"/>
    <property type="project" value="UniProtKB-UniRule"/>
</dbReference>
<comment type="subcellular location">
    <subcellularLocation>
        <location evidence="2">Cytoplasm</location>
    </subcellularLocation>
</comment>
<evidence type="ECO:0000256" key="28">
    <source>
        <dbReference type="ARBA" id="ARBA00049534"/>
    </source>
</evidence>
<dbReference type="EMBL" id="NCKU01000015">
    <property type="protein sequence ID" value="RWS17955.1"/>
    <property type="molecule type" value="Genomic_DNA"/>
</dbReference>
<dbReference type="PRINTS" id="PR00099">
    <property type="entry name" value="CPSGATASE"/>
</dbReference>
<dbReference type="Gene3D" id="3.40.50.880">
    <property type="match status" value="1"/>
</dbReference>
<dbReference type="HAMAP" id="MF_00001">
    <property type="entry name" value="Asp_carb_tr"/>
    <property type="match status" value="1"/>
</dbReference>
<dbReference type="InterPro" id="IPR013815">
    <property type="entry name" value="ATP_grasp_subdomain_1"/>
</dbReference>
<keyword evidence="18" id="KW-0665">Pyrimidine biosynthesis</keyword>
<proteinExistence type="inferred from homology"/>
<dbReference type="InterPro" id="IPR036480">
    <property type="entry name" value="CarbP_synth_ssu_N_sf"/>
</dbReference>
<dbReference type="Pfam" id="PF01979">
    <property type="entry name" value="Amidohydro_1"/>
    <property type="match status" value="1"/>
</dbReference>
<dbReference type="GO" id="GO:0004088">
    <property type="term" value="F:carbamoyl-phosphate synthase (glutamine-hydrolyzing) activity"/>
    <property type="evidence" value="ECO:0007669"/>
    <property type="project" value="UniProtKB-EC"/>
</dbReference>
<dbReference type="NCBIfam" id="NF002032">
    <property type="entry name" value="PRK00856.1"/>
    <property type="match status" value="1"/>
</dbReference>
<comment type="catalytic activity">
    <reaction evidence="26">
        <text>hydrogencarbonate + L-glutamine + 2 ATP + H2O = carbamoyl phosphate + L-glutamate + 2 ADP + phosphate + 2 H(+)</text>
        <dbReference type="Rhea" id="RHEA:18633"/>
        <dbReference type="ChEBI" id="CHEBI:15377"/>
        <dbReference type="ChEBI" id="CHEBI:15378"/>
        <dbReference type="ChEBI" id="CHEBI:17544"/>
        <dbReference type="ChEBI" id="CHEBI:29985"/>
        <dbReference type="ChEBI" id="CHEBI:30616"/>
        <dbReference type="ChEBI" id="CHEBI:43474"/>
        <dbReference type="ChEBI" id="CHEBI:58228"/>
        <dbReference type="ChEBI" id="CHEBI:58359"/>
        <dbReference type="ChEBI" id="CHEBI:456216"/>
        <dbReference type="EC" id="6.3.5.5"/>
    </reaction>
</comment>
<dbReference type="InterPro" id="IPR002474">
    <property type="entry name" value="CarbamoylP_synth_ssu_N"/>
</dbReference>
<dbReference type="FunFam" id="3.40.50.1370:FF:000005">
    <property type="entry name" value="CAD protein-like isoform X1"/>
    <property type="match status" value="1"/>
</dbReference>
<evidence type="ECO:0000256" key="4">
    <source>
        <dbReference type="ARBA" id="ARBA00004852"/>
    </source>
</evidence>
<comment type="cofactor">
    <cofactor evidence="1">
        <name>Zn(2+)</name>
        <dbReference type="ChEBI" id="CHEBI:29105"/>
    </cofactor>
</comment>
<dbReference type="FunFam" id="3.50.30.20:FF:000002">
    <property type="entry name" value="Carbamoyl-phosphate synthase 1, mitochondrial"/>
    <property type="match status" value="1"/>
</dbReference>
<comment type="catalytic activity">
    <reaction evidence="25">
        <text>(S)-dihydroorotate + H2O = N-carbamoyl-L-aspartate + H(+)</text>
        <dbReference type="Rhea" id="RHEA:24296"/>
        <dbReference type="ChEBI" id="CHEBI:15377"/>
        <dbReference type="ChEBI" id="CHEBI:15378"/>
        <dbReference type="ChEBI" id="CHEBI:30864"/>
        <dbReference type="ChEBI" id="CHEBI:32814"/>
        <dbReference type="EC" id="3.5.2.3"/>
    </reaction>
</comment>
<dbReference type="Gene3D" id="3.30.1490.20">
    <property type="entry name" value="ATP-grasp fold, A domain"/>
    <property type="match status" value="1"/>
</dbReference>
<dbReference type="SUPFAM" id="SSF51556">
    <property type="entry name" value="Metallo-dependent hydrolases"/>
    <property type="match status" value="1"/>
</dbReference>
<comment type="function">
    <text evidence="29">Multifunctional protein that encodes the first 3 enzymatic activities of the de novo pyrimidine pathway: carbamoylphosphate synthetase (CPSase; EC 6.3.5.5), aspartate transcarbamylase (ATCase; EC 2.1.3.2) and dihydroorotase (DHOase; EC 3.5.2.3). The CPSase-function is accomplished in 2 steps, by a glutamine-dependent amidotransferase activity (GATase) that binds and cleaves glutamine to produce ammonia, followed by an ammonium-dependent carbamoyl phosphate synthetase, which reacts with the ammonia, hydrogencarbonate and ATP to form carbamoyl phosphate. The endogenously produced carbamoyl phosphate is sequestered and channeled to the ATCase active site. ATCase then catalyzes the formation of carbamoyl-L-aspartate from L-aspartate and carbamoyl phosphate. In the last step, DHOase catalyzes the cyclization of carbamoyl aspartate to dihydroorotate.</text>
</comment>
<comment type="similarity">
    <text evidence="20">In the 3rd section; belongs to the metallo-dependent hydrolases superfamily. DHOase family. CAD subfamily.</text>
</comment>
<dbReference type="PROSITE" id="PS00482">
    <property type="entry name" value="DIHYDROOROTASE_1"/>
    <property type="match status" value="1"/>
</dbReference>
<evidence type="ECO:0000256" key="6">
    <source>
        <dbReference type="ARBA" id="ARBA00011643"/>
    </source>
</evidence>
<dbReference type="NCBIfam" id="TIGR01368">
    <property type="entry name" value="CPSaseIIsmall"/>
    <property type="match status" value="1"/>
</dbReference>
<dbReference type="Gene3D" id="1.10.1030.10">
    <property type="entry name" value="Carbamoyl-phosphate synthetase, large subunit oligomerisation domain"/>
    <property type="match status" value="1"/>
</dbReference>
<dbReference type="InterPro" id="IPR011761">
    <property type="entry name" value="ATP-grasp"/>
</dbReference>
<dbReference type="Gene3D" id="3.40.50.1370">
    <property type="entry name" value="Aspartate/ornithine carbamoyltransferase"/>
    <property type="match status" value="2"/>
</dbReference>
<comment type="similarity">
    <text evidence="22">In the N-terminal section; belongs to the CarA family.</text>
</comment>
<dbReference type="InterPro" id="IPR002195">
    <property type="entry name" value="Dihydroorotase_CS"/>
</dbReference>
<dbReference type="Gene3D" id="3.50.30.20">
    <property type="entry name" value="Carbamoyl-phosphate synthase small subunit, N-terminal domain"/>
    <property type="match status" value="1"/>
</dbReference>
<dbReference type="Gene3D" id="3.20.20.140">
    <property type="entry name" value="Metal-dependent hydrolases"/>
    <property type="match status" value="1"/>
</dbReference>
<evidence type="ECO:0000256" key="2">
    <source>
        <dbReference type="ARBA" id="ARBA00004496"/>
    </source>
</evidence>
<dbReference type="InterPro" id="IPR002082">
    <property type="entry name" value="Asp_carbamoyltransf"/>
</dbReference>
<dbReference type="Pfam" id="PF02142">
    <property type="entry name" value="MGS"/>
    <property type="match status" value="1"/>
</dbReference>
<dbReference type="GO" id="GO:0006207">
    <property type="term" value="P:'de novo' pyrimidine nucleobase biosynthetic process"/>
    <property type="evidence" value="ECO:0007669"/>
    <property type="project" value="InterPro"/>
</dbReference>
<dbReference type="Pfam" id="PF02787">
    <property type="entry name" value="CPSase_L_D3"/>
    <property type="match status" value="1"/>
</dbReference>
<dbReference type="FunFam" id="3.40.50.20:FF:000002">
    <property type="entry name" value="Carbamoyl-phosphate synthase large chain"/>
    <property type="match status" value="1"/>
</dbReference>
<dbReference type="FunFam" id="3.40.50.880:FF:000006">
    <property type="entry name" value="Carbamoyl-phosphate synthase 1, mitochondrial"/>
    <property type="match status" value="1"/>
</dbReference>
<dbReference type="InterPro" id="IPR005479">
    <property type="entry name" value="CPAse_ATP-bd"/>
</dbReference>
<dbReference type="UniPathway" id="UPA00070">
    <property type="reaction ID" value="UER00115"/>
</dbReference>
<comment type="pathway">
    <text evidence="4">Pyrimidine metabolism; UMP biosynthesis via de novo pathway; (S)-dihydroorotate from bicarbonate: step 2/3.</text>
</comment>
<keyword evidence="12" id="KW-0677">Repeat</keyword>
<evidence type="ECO:0000256" key="14">
    <source>
        <dbReference type="ARBA" id="ARBA00022801"/>
    </source>
</evidence>
<dbReference type="SMART" id="SM00851">
    <property type="entry name" value="MGS"/>
    <property type="match status" value="1"/>
</dbReference>
<dbReference type="InterPro" id="IPR035686">
    <property type="entry name" value="CPSase_GATase1"/>
</dbReference>
<dbReference type="SUPFAM" id="SSF52440">
    <property type="entry name" value="PreATP-grasp domain"/>
    <property type="match status" value="2"/>
</dbReference>
<feature type="domain" description="ATP-grasp" evidence="31">
    <location>
        <begin position="528"/>
        <end position="720"/>
    </location>
</feature>
<dbReference type="GO" id="GO:0004151">
    <property type="term" value="F:dihydroorotase activity"/>
    <property type="evidence" value="ECO:0007669"/>
    <property type="project" value="UniProtKB-EC"/>
</dbReference>
<dbReference type="GO" id="GO:0004087">
    <property type="term" value="F:carbamoyl-phosphate synthase (ammonia) activity"/>
    <property type="evidence" value="ECO:0007669"/>
    <property type="project" value="UniProtKB-EC"/>
</dbReference>
<keyword evidence="8" id="KW-0597">Phosphoprotein</keyword>
<dbReference type="NCBIfam" id="TIGR01369">
    <property type="entry name" value="CPSaseII_lrg"/>
    <property type="match status" value="1"/>
</dbReference>
<dbReference type="PANTHER" id="PTHR11405:SF5">
    <property type="entry name" value="CAD PROTEIN"/>
    <property type="match status" value="1"/>
</dbReference>
<dbReference type="GO" id="GO:0046872">
    <property type="term" value="F:metal ion binding"/>
    <property type="evidence" value="ECO:0007669"/>
    <property type="project" value="UniProtKB-KW"/>
</dbReference>
<dbReference type="Pfam" id="PF02729">
    <property type="entry name" value="OTCace_N"/>
    <property type="match status" value="1"/>
</dbReference>
<dbReference type="CDD" id="cd01423">
    <property type="entry name" value="MGS_CPS_I_III"/>
    <property type="match status" value="1"/>
</dbReference>
<keyword evidence="34" id="KW-1185">Reference proteome</keyword>
<dbReference type="FunFam" id="3.20.20.140:FF:000036">
    <property type="entry name" value="Carbamoyl-phosphate synthase large chain"/>
    <property type="match status" value="1"/>
</dbReference>
<evidence type="ECO:0000256" key="17">
    <source>
        <dbReference type="ARBA" id="ARBA00022962"/>
    </source>
</evidence>
<evidence type="ECO:0000259" key="31">
    <source>
        <dbReference type="PROSITE" id="PS50975"/>
    </source>
</evidence>
<keyword evidence="7" id="KW-0963">Cytoplasm</keyword>
<sequence length="2209" mass="245568">MKAFLLLNDSCETVFEGTAFGASVTTAGEVVFQTGMVGYPESLTDPSYHRQILVLTYPLIGNYGVANTDDKDEFGLHKFLESHKIWISGLIVCELSKDYSNWNAKKSLDSWLKENNIPGIEGVDTRQLTKFLREKGSVLGKIIFNSPDEAAKVPIVDPNKINLVSEVSIKEPRVFNENGFPKILMIDCGVKYNQIRCFLKRKARVILVPWDYPFHQHIKDFDGLFISNGPGDPKFCTSVINNLKTMLSLASPKPIFGICLGHQLLSLAAGASTYKMSYGNRGHNQPCLFLNTGRCCITSQNHGYAVDPSTLDESNWLALFKNANDKSNEGIVHRKKPFFSVQFHPEHDAGPEDMEFLFDVFLEAVTSCVENIDNVPNIVELIKLHLKPSILYPMNQNLRKYPKKVLILGSGGLSIGQAGEFDYSGSQAIKALKEEKVYVILINPNIATVQTSPDLADKVYFLPITPDYVTEVIKLERPDGILLMFGGQTALNCGVELESCHIFEKYNITVLGTPISSIVCTEDRKLFAKKVEEVGGKVAPSGAAYSVEEAITISKNLGFPILVRAAYALGGLGSGFAHNEVELKKLVSQAFVHSTQVLLDKSLKGWKEVEYEVVRDAYDNCVTVCNMENVDPLGVHTGESIVVAPSQTLTDSEYNMLRTMAIRVVRHLGVVGECNIQYALNPASEEFYIIEVNARLSRSSALASKATGYPLAYVAAKLSLGIPLPELDNSVTGATTACFEPSLDYCVVKFPRWDLAKFIGVSRKIGSSMKSVGEVMAIGRRFEEAFQKGLRMVDENISGFDPYLKPANEEELICPTDKRIFVIAAALKRNHSVERLHELTKIDCWFLHKLKRIIDYQTYLESFKSVSEALKPEVILEAKRLGFSDKQIAQCIECTDIVVRKARVENNILPFVKQIDTVAAEWPAVTNYLYLTYNGNKHDIDFPGGSILVLGSGVYRIGSSVEFDCCAVGCALELRKLNKSTIMVNCNPETVSTDYDMCDRLYFEEISFETVMDIYNIENPFGIILCMGGQLPNNIAMDLHRQKARILGTSPESIDNAENRFKFSRMLDNCEISQPQWKELTSIEMAKKFCNSVGYPCIVRPSYVLSGAAMNVAASDKDLEKYLSEAVAVSKTYPVVISKFILEAKEIDVDAVACDGEVICMAVSEHVENAGVHSGDATLVTPPQDINEQTFSRIRAICESIGRQLEVNGPFNMQLIAKDNQLKVIECNLRVSRSFPFVSKTLNCDFVALATRVIIGEKIDPIEVTYGNFAKDGSTKSRVGVKVPQFSFSRLEGADVTLGVEMASTGEVACFGENQYEAYLKAMISTGFRIPKRKIVLLSIGSFKHKNELLPSIRMLYKMNYKLYGSMGTADFYNDNDIPVEAIEWPFGDVGSEGTTKGQIDNIASYLSTKEFDLVINIPIRSSGARRVSTLGYRTRRFAVDHSIPLISDVKCAKLLVQALRLIDGAPPVKSHIDCFTSKKIVRLPGLIDVHVHFRVPGAPHKEDFDSGTAAALAGGITLVCVMPNTTPAIIDEASLSHERQLAKHDARCDYALFVGATPSNAEEVAKIAKTNTVVGLKMYLNNTFGDLCMPKVTDWIKHFESWPKNIPICAHAEGQTTASVIFLADLHQRSIHICHVAREEEILIIKAAKEKGIKVTCEVSPHHLFLCEDDVIKIGEKKCTVKPPLVSKRDQQALWKHIDLIDCFATDHAPHLVEEKLFKSPPGFPGLETMVPLLLTAVCEGRLTLDALIQKLYINPKKIFNLPDQKDTYIEIDMDEKWVIPDKLTYSKAMWTPFAGRNVQGKVRRVVLRGEVAFIDGKILLSPGYGKEVVFPEVGIEDSANFTSAEIYNHMLSELGVVEQKTPLQVSSSALKQISLTVTSPSVVKPIHSPVVAFKNELYGKHIISAEMFTRDQLHSLFNLAHSFKSDLQKEKLLDHYLRGKIMASVFFEVSTRTSCSFAAAIQRLGGQVISVNESSSSVQKGETLEDTIVSISQWSDVIVLRHPKPGAVEKVSKTCPIPVINGGDGTGEHPTQALLDLFTIREEIGTVGNGLIITLVGDLKHGRTVHSLARLLIHYEVHLRYVSPPGLEMPSSIIDYVREKGKHRGITQEVYSSLEDALVDTDVLYMTRIQRERFASKEEYERSCGHFTITPQLMRKAKKKMIVMHPLPRNEEISPEFDTDPRAAYFRQMQYGMYVRMALLAMIFGKH</sequence>
<dbReference type="InterPro" id="IPR017926">
    <property type="entry name" value="GATASE"/>
</dbReference>
<comment type="similarity">
    <text evidence="21">In the C-terminal section; belongs to the aspartate/ornithine carbamoyltransferase superfamily. ATCase family.</text>
</comment>
<dbReference type="FunFam" id="3.30.1490.20:FF:000001">
    <property type="entry name" value="Carbamoyl-phosphate synthase large chain"/>
    <property type="match status" value="1"/>
</dbReference>
<dbReference type="GO" id="GO:0044205">
    <property type="term" value="P:'de novo' UMP biosynthetic process"/>
    <property type="evidence" value="ECO:0007669"/>
    <property type="project" value="UniProtKB-UniPathway"/>
</dbReference>
<dbReference type="PROSITE" id="PS00097">
    <property type="entry name" value="CARBAMOYLTRANSFERASE"/>
    <property type="match status" value="1"/>
</dbReference>
<dbReference type="CDD" id="cd01316">
    <property type="entry name" value="CAD_DHOase"/>
    <property type="match status" value="1"/>
</dbReference>
<evidence type="ECO:0000256" key="30">
    <source>
        <dbReference type="PROSITE-ProRule" id="PRU00409"/>
    </source>
</evidence>
<dbReference type="SUPFAM" id="SSF52317">
    <property type="entry name" value="Class I glutamine amidotransferase-like"/>
    <property type="match status" value="1"/>
</dbReference>
<dbReference type="Gene3D" id="3.40.50.1380">
    <property type="entry name" value="Methylglyoxal synthase-like domain"/>
    <property type="match status" value="1"/>
</dbReference>
<dbReference type="NCBIfam" id="TIGR00670">
    <property type="entry name" value="asp_carb_tr"/>
    <property type="match status" value="1"/>
</dbReference>
<reference evidence="33 34" key="1">
    <citation type="journal article" date="2018" name="Gigascience">
        <title>Genomes of trombidid mites reveal novel predicted allergens and laterally-transferred genes associated with secondary metabolism.</title>
        <authorList>
            <person name="Dong X."/>
            <person name="Chaisiri K."/>
            <person name="Xia D."/>
            <person name="Armstrong S.D."/>
            <person name="Fang Y."/>
            <person name="Donnelly M.J."/>
            <person name="Kadowaki T."/>
            <person name="McGarry J.W."/>
            <person name="Darby A.C."/>
            <person name="Makepeace B.L."/>
        </authorList>
    </citation>
    <scope>NUCLEOTIDE SEQUENCE [LARGE SCALE GENOMIC DNA]</scope>
    <source>
        <strain evidence="33">UoL-WK</strain>
    </source>
</reference>
<dbReference type="InterPro" id="IPR006275">
    <property type="entry name" value="CPSase_lsu"/>
</dbReference>
<evidence type="ECO:0000256" key="15">
    <source>
        <dbReference type="ARBA" id="ARBA00022833"/>
    </source>
</evidence>
<dbReference type="SUPFAM" id="SSF48108">
    <property type="entry name" value="Carbamoyl phosphate synthetase, large subunit connection domain"/>
    <property type="match status" value="1"/>
</dbReference>
<dbReference type="NCBIfam" id="NF009475">
    <property type="entry name" value="PRK12838.1"/>
    <property type="match status" value="1"/>
</dbReference>
<comment type="caution">
    <text evidence="33">The sequence shown here is derived from an EMBL/GenBank/DDBJ whole genome shotgun (WGS) entry which is preliminary data.</text>
</comment>
<dbReference type="InterPro" id="IPR011059">
    <property type="entry name" value="Metal-dep_hydrolase_composite"/>
</dbReference>
<dbReference type="FunFam" id="3.30.470.20:FF:000004">
    <property type="entry name" value="Carbamoyl-phosphate synthase (glutamine-hydrolyzing)"/>
    <property type="match status" value="1"/>
</dbReference>
<dbReference type="InterPro" id="IPR006680">
    <property type="entry name" value="Amidohydro-rel"/>
</dbReference>
<comment type="catalytic activity">
    <reaction evidence="27">
        <text>carbamoyl phosphate + L-aspartate = N-carbamoyl-L-aspartate + phosphate + H(+)</text>
        <dbReference type="Rhea" id="RHEA:20013"/>
        <dbReference type="ChEBI" id="CHEBI:15378"/>
        <dbReference type="ChEBI" id="CHEBI:29991"/>
        <dbReference type="ChEBI" id="CHEBI:32814"/>
        <dbReference type="ChEBI" id="CHEBI:43474"/>
        <dbReference type="ChEBI" id="CHEBI:58228"/>
        <dbReference type="EC" id="2.1.3.2"/>
    </reaction>
</comment>
<dbReference type="PRINTS" id="PR00100">
    <property type="entry name" value="AOTCASE"/>
</dbReference>